<protein>
    <submittedName>
        <fullName evidence="4">Amidohydrolase family protein</fullName>
    </submittedName>
</protein>
<sequence length="1067" mass="118401">MSFSILTAIAKNPAVKSALVLLLGLFGSLSHAEQKSDSPTWTVNQPPGDSQWVDINVSSGTWMNIDVSPDGKTLVFDLLGDLYSMPIEGGSPTKLTSGMAWDMQPKFSPDGQYIAYTSDAGGGDNLWVMNRNGKNAKQITNEQFRLLNNPAWSPDGQFLVARKHFTSRRSLGAGEIWMYHISGGKGVQLTKRPNDQKDLGEPVFSPDGKKVFFSRDSTPGKVFEYSKNSNSQIYEIFSVNRHNGDIEKEVSGPGGAVRPAPSPDGKKLAFVRRIRNQSSLFIKELETGKIAPVYQQLDRDMQETWAIHGVYPNIAWLPDSNDIVFWAGGKIKRLNTQTLAVKDIPFQITDRREIRSAVRFGVNVSPEEFDVKMLRWVQVSPTGDEVVFQALGHLYRKSLPDGKPSRLTRQNDHFEFYPSYSPDGRYIVYTTWNDQSFGSVRKVRASGGRGEALTQQPGHYIAPSFSPNGEKIAFQKLPGSNLLGTSYGEREGIYIMDDDGDDITFVSGTGSHPHFANSNERLWVTETTHHGKEAKQSLVDINLDGFDRQVRLSTPWATEFKVSPNGQWVAFVERYQVYLAPFTETGHSINSGAKGNAFPVQRVSTFSGENLSWTANSDSLYWSQGASLFSVKKNAAGEFSAPTITELNFKASTDVPRGSYLLSNARIITMKNDQVIENGEIVIEGNRITAIGETGRLTVPRGAKRINLAGKTIIPGLVDVHWHGAQGRTEIIPQQNWVNYASLAFGVTTLHDPSNDTSTIFAASELAKKGMIVSPRIFSTGTILYGAEASIMAEVDARKDALDHLQRMKSVGAISVKSYNQPRRDQRQQILDAARQTGLMVVPEGGSLLQHNLTMIVDGHTGIEHSFPTAEIYADVEQLWSQTQVGYTPTLVVAYGGIWGENYWYQHQEVWKHPLLSKYVPKDVLWPRAIRRTLAPEEDYNHVNVAKVAAKLQSLGVGVNMGAHGQREGLGSHWEIWMFAQGGMTPLQALRTATIDSARYLGLDNDLGSLEPGKLADLVILNANPLENIRQSDQVDQVMLNGRLYDVETMNQVGNHPKLRKPFYFER</sequence>
<dbReference type="Pfam" id="PF07676">
    <property type="entry name" value="PD40"/>
    <property type="match status" value="6"/>
</dbReference>
<evidence type="ECO:0000256" key="2">
    <source>
        <dbReference type="SAM" id="SignalP"/>
    </source>
</evidence>
<dbReference type="SUPFAM" id="SSF82171">
    <property type="entry name" value="DPP6 N-terminal domain-like"/>
    <property type="match status" value="1"/>
</dbReference>
<dbReference type="SUPFAM" id="SSF51556">
    <property type="entry name" value="Metallo-dependent hydrolases"/>
    <property type="match status" value="1"/>
</dbReference>
<name>A0AA51RR62_9GAMM</name>
<reference evidence="4 5" key="1">
    <citation type="submission" date="2023-08" db="EMBL/GenBank/DDBJ databases">
        <title>Pleionea litopenaei sp. nov., isolated from stomach of juvenile Litopenaeus vannamei.</title>
        <authorList>
            <person name="Rho A.M."/>
            <person name="Hwang C.Y."/>
        </authorList>
    </citation>
    <scope>NUCLEOTIDE SEQUENCE [LARGE SCALE GENOMIC DNA]</scope>
    <source>
        <strain evidence="4 5">HL-JVS1</strain>
    </source>
</reference>
<dbReference type="PANTHER" id="PTHR36842:SF1">
    <property type="entry name" value="PROTEIN TOLB"/>
    <property type="match status" value="1"/>
</dbReference>
<dbReference type="Proteomes" id="UP001239782">
    <property type="component" value="Chromosome"/>
</dbReference>
<dbReference type="Pfam" id="PF01979">
    <property type="entry name" value="Amidohydro_1"/>
    <property type="match status" value="1"/>
</dbReference>
<dbReference type="SUPFAM" id="SSF51338">
    <property type="entry name" value="Composite domain of metallo-dependent hydrolases"/>
    <property type="match status" value="1"/>
</dbReference>
<evidence type="ECO:0000256" key="1">
    <source>
        <dbReference type="ARBA" id="ARBA00009820"/>
    </source>
</evidence>
<feature type="signal peptide" evidence="2">
    <location>
        <begin position="1"/>
        <end position="32"/>
    </location>
</feature>
<dbReference type="InterPro" id="IPR032466">
    <property type="entry name" value="Metal_Hydrolase"/>
</dbReference>
<evidence type="ECO:0000259" key="3">
    <source>
        <dbReference type="Pfam" id="PF01979"/>
    </source>
</evidence>
<gene>
    <name evidence="4" type="ORF">Q9312_12070</name>
</gene>
<dbReference type="EMBL" id="CP133548">
    <property type="protein sequence ID" value="WMS85954.1"/>
    <property type="molecule type" value="Genomic_DNA"/>
</dbReference>
<dbReference type="RefSeq" id="WP_309201106.1">
    <property type="nucleotide sequence ID" value="NZ_CP133548.1"/>
</dbReference>
<dbReference type="InterPro" id="IPR011659">
    <property type="entry name" value="WD40"/>
</dbReference>
<proteinExistence type="inferred from homology"/>
<accession>A0AA51RR62</accession>
<keyword evidence="5" id="KW-1185">Reference proteome</keyword>
<dbReference type="InterPro" id="IPR011059">
    <property type="entry name" value="Metal-dep_hydrolase_composite"/>
</dbReference>
<dbReference type="Gene3D" id="2.30.40.10">
    <property type="entry name" value="Urease, subunit C, domain 1"/>
    <property type="match status" value="2"/>
</dbReference>
<dbReference type="AlphaFoldDB" id="A0AA51RR62"/>
<feature type="chain" id="PRO_5041245308" evidence="2">
    <location>
        <begin position="33"/>
        <end position="1067"/>
    </location>
</feature>
<dbReference type="Gene3D" id="3.20.20.140">
    <property type="entry name" value="Metal-dependent hydrolases"/>
    <property type="match status" value="2"/>
</dbReference>
<comment type="similarity">
    <text evidence="1">Belongs to the TolB family.</text>
</comment>
<keyword evidence="2" id="KW-0732">Signal</keyword>
<dbReference type="Gene3D" id="2.120.10.30">
    <property type="entry name" value="TolB, C-terminal domain"/>
    <property type="match status" value="3"/>
</dbReference>
<dbReference type="InterPro" id="IPR011042">
    <property type="entry name" value="6-blade_b-propeller_TolB-like"/>
</dbReference>
<dbReference type="PANTHER" id="PTHR36842">
    <property type="entry name" value="PROTEIN TOLB HOMOLOG"/>
    <property type="match status" value="1"/>
</dbReference>
<evidence type="ECO:0000313" key="4">
    <source>
        <dbReference type="EMBL" id="WMS85954.1"/>
    </source>
</evidence>
<dbReference type="SUPFAM" id="SSF69304">
    <property type="entry name" value="Tricorn protease N-terminal domain"/>
    <property type="match status" value="1"/>
</dbReference>
<feature type="domain" description="Amidohydrolase-related" evidence="3">
    <location>
        <begin position="712"/>
        <end position="1044"/>
    </location>
</feature>
<dbReference type="InterPro" id="IPR006680">
    <property type="entry name" value="Amidohydro-rel"/>
</dbReference>
<dbReference type="GO" id="GO:0016810">
    <property type="term" value="F:hydrolase activity, acting on carbon-nitrogen (but not peptide) bonds"/>
    <property type="evidence" value="ECO:0007669"/>
    <property type="project" value="InterPro"/>
</dbReference>
<evidence type="ECO:0000313" key="5">
    <source>
        <dbReference type="Proteomes" id="UP001239782"/>
    </source>
</evidence>
<dbReference type="KEGG" id="plei:Q9312_12070"/>
<organism evidence="4 5">
    <name type="scientific">Pleionea litopenaei</name>
    <dbReference type="NCBI Taxonomy" id="3070815"/>
    <lineage>
        <taxon>Bacteria</taxon>
        <taxon>Pseudomonadati</taxon>
        <taxon>Pseudomonadota</taxon>
        <taxon>Gammaproteobacteria</taxon>
        <taxon>Oceanospirillales</taxon>
        <taxon>Pleioneaceae</taxon>
        <taxon>Pleionea</taxon>
    </lineage>
</organism>